<accession>A0ACB7S4W9</accession>
<evidence type="ECO:0000313" key="1">
    <source>
        <dbReference type="EMBL" id="KAH6929540.1"/>
    </source>
</evidence>
<protein>
    <submittedName>
        <fullName evidence="1">Uncharacterized protein</fullName>
    </submittedName>
</protein>
<keyword evidence="2" id="KW-1185">Reference proteome</keyword>
<comment type="caution">
    <text evidence="1">The sequence shown here is derived from an EMBL/GenBank/DDBJ whole genome shotgun (WGS) entry which is preliminary data.</text>
</comment>
<proteinExistence type="predicted"/>
<gene>
    <name evidence="1" type="ORF">HPB50_002622</name>
</gene>
<dbReference type="EMBL" id="CM023485">
    <property type="protein sequence ID" value="KAH6929540.1"/>
    <property type="molecule type" value="Genomic_DNA"/>
</dbReference>
<dbReference type="Proteomes" id="UP000821845">
    <property type="component" value="Chromosome 5"/>
</dbReference>
<organism evidence="1 2">
    <name type="scientific">Hyalomma asiaticum</name>
    <name type="common">Tick</name>
    <dbReference type="NCBI Taxonomy" id="266040"/>
    <lineage>
        <taxon>Eukaryota</taxon>
        <taxon>Metazoa</taxon>
        <taxon>Ecdysozoa</taxon>
        <taxon>Arthropoda</taxon>
        <taxon>Chelicerata</taxon>
        <taxon>Arachnida</taxon>
        <taxon>Acari</taxon>
        <taxon>Parasitiformes</taxon>
        <taxon>Ixodida</taxon>
        <taxon>Ixodoidea</taxon>
        <taxon>Ixodidae</taxon>
        <taxon>Hyalomminae</taxon>
        <taxon>Hyalomma</taxon>
    </lineage>
</organism>
<reference evidence="1" key="1">
    <citation type="submission" date="2020-05" db="EMBL/GenBank/DDBJ databases">
        <title>Large-scale comparative analyses of tick genomes elucidate their genetic diversity and vector capacities.</title>
        <authorList>
            <person name="Jia N."/>
            <person name="Wang J."/>
            <person name="Shi W."/>
            <person name="Du L."/>
            <person name="Sun Y."/>
            <person name="Zhan W."/>
            <person name="Jiang J."/>
            <person name="Wang Q."/>
            <person name="Zhang B."/>
            <person name="Ji P."/>
            <person name="Sakyi L.B."/>
            <person name="Cui X."/>
            <person name="Yuan T."/>
            <person name="Jiang B."/>
            <person name="Yang W."/>
            <person name="Lam T.T.-Y."/>
            <person name="Chang Q."/>
            <person name="Ding S."/>
            <person name="Wang X."/>
            <person name="Zhu J."/>
            <person name="Ruan X."/>
            <person name="Zhao L."/>
            <person name="Wei J."/>
            <person name="Que T."/>
            <person name="Du C."/>
            <person name="Cheng J."/>
            <person name="Dai P."/>
            <person name="Han X."/>
            <person name="Huang E."/>
            <person name="Gao Y."/>
            <person name="Liu J."/>
            <person name="Shao H."/>
            <person name="Ye R."/>
            <person name="Li L."/>
            <person name="Wei W."/>
            <person name="Wang X."/>
            <person name="Wang C."/>
            <person name="Yang T."/>
            <person name="Huo Q."/>
            <person name="Li W."/>
            <person name="Guo W."/>
            <person name="Chen H."/>
            <person name="Zhou L."/>
            <person name="Ni X."/>
            <person name="Tian J."/>
            <person name="Zhou Y."/>
            <person name="Sheng Y."/>
            <person name="Liu T."/>
            <person name="Pan Y."/>
            <person name="Xia L."/>
            <person name="Li J."/>
            <person name="Zhao F."/>
            <person name="Cao W."/>
        </authorList>
    </citation>
    <scope>NUCLEOTIDE SEQUENCE</scope>
    <source>
        <strain evidence="1">Hyas-2018</strain>
    </source>
</reference>
<name>A0ACB7S4W9_HYAAI</name>
<sequence>MLLLLTQPSGAAARRAVVGIDCSTHAVTCLLALRQKGERGRPPKPPPLLVYTTTPTPPRDSRIQCYDCNSEQEPRCRDPFNHSEENLPTLRECQGCCVKIVKRHGKRLYISGASLCGLGFAKVTTPLTLWYRGNRGAACGRLARRDVRSAPCRQTVPTCSGRGPREAPSPRNQPPV</sequence>
<evidence type="ECO:0000313" key="2">
    <source>
        <dbReference type="Proteomes" id="UP000821845"/>
    </source>
</evidence>